<keyword evidence="3" id="KW-1185">Reference proteome</keyword>
<sequence>MSERNLQKELEAILGEITLEQAKALLADLKNPNLRNAALYNAATQLLKHHKIEVDPVAGARPDHPVGALAHGLPPADYDEDEGATFQH</sequence>
<dbReference type="Pfam" id="PF11123">
    <property type="entry name" value="DNA_Packaging_2"/>
    <property type="match status" value="1"/>
</dbReference>
<reference evidence="2 3" key="1">
    <citation type="submission" date="2015-04" db="EMBL/GenBank/DDBJ databases">
        <title>Isolation and genomic analysis of Delftia bacteriophage IME-DE1.</title>
        <authorList>
            <person name="Kang H."/>
        </authorList>
    </citation>
    <scope>NUCLEOTIDE SEQUENCE [LARGE SCALE GENOMIC DNA]</scope>
</reference>
<accession>A0A0F7IK49</accession>
<dbReference type="Proteomes" id="UP000201918">
    <property type="component" value="Segment"/>
</dbReference>
<proteinExistence type="predicted"/>
<dbReference type="EMBL" id="KR153873">
    <property type="protein sequence ID" value="AKG94471.1"/>
    <property type="molecule type" value="Genomic_DNA"/>
</dbReference>
<organism evidence="2 3">
    <name type="scientific">Delftia phage IME-DE1</name>
    <dbReference type="NCBI Taxonomy" id="1647385"/>
    <lineage>
        <taxon>Viruses</taxon>
        <taxon>Duplodnaviria</taxon>
        <taxon>Heunggongvirae</taxon>
        <taxon>Uroviricota</taxon>
        <taxon>Caudoviricetes</taxon>
        <taxon>Autographivirales</taxon>
        <taxon>Autotranscriptaviridae</taxon>
        <taxon>Piedvirus</taxon>
        <taxon>Piedvirus IMEDE1</taxon>
    </lineage>
</organism>
<evidence type="ECO:0000313" key="3">
    <source>
        <dbReference type="Proteomes" id="UP000201918"/>
    </source>
</evidence>
<name>A0A0F7IK49_9CAUD</name>
<protein>
    <submittedName>
        <fullName evidence="2">Uncharacterized protein</fullName>
    </submittedName>
</protein>
<dbReference type="KEGG" id="vg:26520520"/>
<dbReference type="InterPro" id="IPR024345">
    <property type="entry name" value="DNA_matur_Phage_T7-like"/>
</dbReference>
<feature type="compositionally biased region" description="Acidic residues" evidence="1">
    <location>
        <begin position="77"/>
        <end position="88"/>
    </location>
</feature>
<dbReference type="GeneID" id="26520520"/>
<dbReference type="RefSeq" id="YP_009191791.1">
    <property type="nucleotide sequence ID" value="NC_028702.1"/>
</dbReference>
<evidence type="ECO:0000256" key="1">
    <source>
        <dbReference type="SAM" id="MobiDB-lite"/>
    </source>
</evidence>
<feature type="region of interest" description="Disordered" evidence="1">
    <location>
        <begin position="57"/>
        <end position="88"/>
    </location>
</feature>
<evidence type="ECO:0000313" key="2">
    <source>
        <dbReference type="EMBL" id="AKG94471.1"/>
    </source>
</evidence>